<evidence type="ECO:0000313" key="1">
    <source>
        <dbReference type="EMBL" id="RLN09467.1"/>
    </source>
</evidence>
<dbReference type="Proteomes" id="UP000275267">
    <property type="component" value="Unassembled WGS sequence"/>
</dbReference>
<keyword evidence="2" id="KW-1185">Reference proteome</keyword>
<name>A0A3L6RWU3_PANMI</name>
<dbReference type="AlphaFoldDB" id="A0A3L6RWU3"/>
<accession>A0A3L6RWU3</accession>
<dbReference type="EMBL" id="PQIB02000007">
    <property type="protein sequence ID" value="RLN09467.1"/>
    <property type="molecule type" value="Genomic_DNA"/>
</dbReference>
<gene>
    <name evidence="1" type="ORF">C2845_PM11G09320</name>
</gene>
<sequence>MRVRSPPAVPPPPSIVAVTQYVGSSLARPRSRSRSISMTTLQCSQWWLDGHLLLVEVVDEVGGFAVDVALADPPAAVVLVAGAHLAHVPGPAVPVAHVVVVPPRLAQEAEDRTEERLASHAGRGELASRPRFFSLLPLF</sequence>
<proteinExistence type="predicted"/>
<comment type="caution">
    <text evidence="1">The sequence shown here is derived from an EMBL/GenBank/DDBJ whole genome shotgun (WGS) entry which is preliminary data.</text>
</comment>
<protein>
    <submittedName>
        <fullName evidence="1">Uncharacterized protein</fullName>
    </submittedName>
</protein>
<reference evidence="2" key="1">
    <citation type="journal article" date="2019" name="Nat. Commun.">
        <title>The genome of broomcorn millet.</title>
        <authorList>
            <person name="Zou C."/>
            <person name="Miki D."/>
            <person name="Li D."/>
            <person name="Tang Q."/>
            <person name="Xiao L."/>
            <person name="Rajput S."/>
            <person name="Deng P."/>
            <person name="Jia W."/>
            <person name="Huang R."/>
            <person name="Zhang M."/>
            <person name="Sun Y."/>
            <person name="Hu J."/>
            <person name="Fu X."/>
            <person name="Schnable P.S."/>
            <person name="Li F."/>
            <person name="Zhang H."/>
            <person name="Feng B."/>
            <person name="Zhu X."/>
            <person name="Liu R."/>
            <person name="Schnable J.C."/>
            <person name="Zhu J.-K."/>
            <person name="Zhang H."/>
        </authorList>
    </citation>
    <scope>NUCLEOTIDE SEQUENCE [LARGE SCALE GENOMIC DNA]</scope>
</reference>
<evidence type="ECO:0000313" key="2">
    <source>
        <dbReference type="Proteomes" id="UP000275267"/>
    </source>
</evidence>
<organism evidence="1 2">
    <name type="scientific">Panicum miliaceum</name>
    <name type="common">Proso millet</name>
    <name type="synonym">Broomcorn millet</name>
    <dbReference type="NCBI Taxonomy" id="4540"/>
    <lineage>
        <taxon>Eukaryota</taxon>
        <taxon>Viridiplantae</taxon>
        <taxon>Streptophyta</taxon>
        <taxon>Embryophyta</taxon>
        <taxon>Tracheophyta</taxon>
        <taxon>Spermatophyta</taxon>
        <taxon>Magnoliopsida</taxon>
        <taxon>Liliopsida</taxon>
        <taxon>Poales</taxon>
        <taxon>Poaceae</taxon>
        <taxon>PACMAD clade</taxon>
        <taxon>Panicoideae</taxon>
        <taxon>Panicodae</taxon>
        <taxon>Paniceae</taxon>
        <taxon>Panicinae</taxon>
        <taxon>Panicum</taxon>
        <taxon>Panicum sect. Panicum</taxon>
    </lineage>
</organism>